<sequence length="502" mass="54249">MAYLDTSPVSCDLNDTQSLTGWCNCTADYMSMPGQCMAGNIDAARERWVHAIHQPDYRAFLDFMCPPMHGAASASTVSVSGSMGFGAEPGRFPPTGTDPAICPRPIFGVYDDHDFGWNNGNRRLPNKAEFKRMFLDAVGEAPGSTRRRADAGLQAMYTLNGGSPGRDIDVVLLDERWYRDTLPCQMRQGWCQTILQSTSGSTHPMWGWCHDFLLDDRLTGRGSCCTKDQDLAAWCAMSSSAADPLWRAACDPTSREWGTVPLVLGADNATLRLLDEDLWSSDQFAVLWPRVLQASDSPMCEVLGAAQRAWLSDHLASSLAPLTLVVSGSVPVGSIGFTNPETGVCSGDDWNCWQPAQLNFLHTLANASSGCVVVITGDYHYADIKAVAPGKNTSYAPQLKTDKIKKHIYQVMSSGMTSSTAHHEGLSCESTYREDLMGLRPLGKCALTSKPNFGMVEVDWEGGLVHLTIRDSAGGGIATTQGSAGVAQHVAFSLRTCEPVAA</sequence>
<dbReference type="InterPro" id="IPR018946">
    <property type="entry name" value="PhoD-like_MPP"/>
</dbReference>
<evidence type="ECO:0000313" key="2">
    <source>
        <dbReference type="EMBL" id="GLI65466.1"/>
    </source>
</evidence>
<protein>
    <recommendedName>
        <fullName evidence="1">PhoD-like phosphatase metallophosphatase domain-containing protein</fullName>
    </recommendedName>
</protein>
<dbReference type="InterPro" id="IPR038607">
    <property type="entry name" value="PhoD-like_sf"/>
</dbReference>
<dbReference type="Proteomes" id="UP001165090">
    <property type="component" value="Unassembled WGS sequence"/>
</dbReference>
<organism evidence="2 3">
    <name type="scientific">Volvox africanus</name>
    <dbReference type="NCBI Taxonomy" id="51714"/>
    <lineage>
        <taxon>Eukaryota</taxon>
        <taxon>Viridiplantae</taxon>
        <taxon>Chlorophyta</taxon>
        <taxon>core chlorophytes</taxon>
        <taxon>Chlorophyceae</taxon>
        <taxon>CS clade</taxon>
        <taxon>Chlamydomonadales</taxon>
        <taxon>Volvocaceae</taxon>
        <taxon>Volvox</taxon>
    </lineage>
</organism>
<proteinExistence type="predicted"/>
<evidence type="ECO:0000259" key="1">
    <source>
        <dbReference type="Pfam" id="PF09423"/>
    </source>
</evidence>
<accession>A0ABQ5S8E7</accession>
<feature type="domain" description="PhoD-like phosphatase metallophosphatase" evidence="1">
    <location>
        <begin position="268"/>
        <end position="426"/>
    </location>
</feature>
<dbReference type="PANTHER" id="PTHR33987">
    <property type="entry name" value="CALCINEURIN-LIKE METALLO-PHOSPHOESTERASE SUPERFAMILY PROTEIN"/>
    <property type="match status" value="1"/>
</dbReference>
<dbReference type="Pfam" id="PF09423">
    <property type="entry name" value="PhoD"/>
    <property type="match status" value="1"/>
</dbReference>
<evidence type="ECO:0000313" key="3">
    <source>
        <dbReference type="Proteomes" id="UP001165090"/>
    </source>
</evidence>
<name>A0ABQ5S8E7_9CHLO</name>
<dbReference type="SUPFAM" id="SSF56300">
    <property type="entry name" value="Metallo-dependent phosphatases"/>
    <property type="match status" value="1"/>
</dbReference>
<dbReference type="EMBL" id="BSDZ01000024">
    <property type="protein sequence ID" value="GLI65466.1"/>
    <property type="molecule type" value="Genomic_DNA"/>
</dbReference>
<dbReference type="Gene3D" id="3.60.21.70">
    <property type="entry name" value="PhoD-like phosphatase"/>
    <property type="match status" value="1"/>
</dbReference>
<keyword evidence="3" id="KW-1185">Reference proteome</keyword>
<gene>
    <name evidence="2" type="ORF">VaNZ11_008816</name>
</gene>
<dbReference type="InterPro" id="IPR029052">
    <property type="entry name" value="Metallo-depent_PP-like"/>
</dbReference>
<reference evidence="2 3" key="1">
    <citation type="journal article" date="2023" name="IScience">
        <title>Expanded male sex-determining region conserved during the evolution of homothallism in the green alga Volvox.</title>
        <authorList>
            <person name="Yamamoto K."/>
            <person name="Matsuzaki R."/>
            <person name="Mahakham W."/>
            <person name="Heman W."/>
            <person name="Sekimoto H."/>
            <person name="Kawachi M."/>
            <person name="Minakuchi Y."/>
            <person name="Toyoda A."/>
            <person name="Nozaki H."/>
        </authorList>
    </citation>
    <scope>NUCLEOTIDE SEQUENCE [LARGE SCALE GENOMIC DNA]</scope>
    <source>
        <strain evidence="2 3">NIES-4468</strain>
    </source>
</reference>
<comment type="caution">
    <text evidence="2">The sequence shown here is derived from an EMBL/GenBank/DDBJ whole genome shotgun (WGS) entry which is preliminary data.</text>
</comment>
<dbReference type="PANTHER" id="PTHR33987:SF2">
    <property type="entry name" value="ALKALINE PHOSPHATASE D"/>
    <property type="match status" value="1"/>
</dbReference>